<feature type="domain" description="STAS" evidence="1">
    <location>
        <begin position="4"/>
        <end position="113"/>
    </location>
</feature>
<accession>A0AA96GD03</accession>
<dbReference type="PANTHER" id="PTHR33495">
    <property type="entry name" value="ANTI-SIGMA FACTOR ANTAGONIST TM_1081-RELATED-RELATED"/>
    <property type="match status" value="1"/>
</dbReference>
<dbReference type="Pfam" id="PF01740">
    <property type="entry name" value="STAS"/>
    <property type="match status" value="1"/>
</dbReference>
<proteinExistence type="predicted"/>
<dbReference type="Proteomes" id="UP001302719">
    <property type="component" value="Chromosome"/>
</dbReference>
<dbReference type="CDD" id="cd07043">
    <property type="entry name" value="STAS_anti-anti-sigma_factors"/>
    <property type="match status" value="1"/>
</dbReference>
<sequence>MSTMPTQSTPIDDMHVITFGTCFDGSAEPALEAAVLQVQEIQGKHIILNMEALTTLNSRALGKLFLTYHHLNRKHIRLSMVNPKPAVLEMLTFVNFPKIVPIYDSVDAVVAFEQRQIESLALPQRPG</sequence>
<dbReference type="EMBL" id="CP116967">
    <property type="protein sequence ID" value="WNM57665.1"/>
    <property type="molecule type" value="Genomic_DNA"/>
</dbReference>
<dbReference type="RefSeq" id="WP_312642411.1">
    <property type="nucleotide sequence ID" value="NZ_CP116967.1"/>
</dbReference>
<dbReference type="SUPFAM" id="SSF52091">
    <property type="entry name" value="SpoIIaa-like"/>
    <property type="match status" value="1"/>
</dbReference>
<gene>
    <name evidence="2" type="ORF">PP769_17095</name>
</gene>
<dbReference type="InterPro" id="IPR036513">
    <property type="entry name" value="STAS_dom_sf"/>
</dbReference>
<name>A0AA96GD03_9BACT</name>
<reference evidence="2 3" key="1">
    <citation type="submission" date="2023-01" db="EMBL/GenBank/DDBJ databases">
        <title>Cultivation and genomic characterization of new, ubiquitous marine nitrite-oxidizing bacteria from the Nitrospirales.</title>
        <authorList>
            <person name="Mueller A.J."/>
            <person name="Daebeler A."/>
            <person name="Herbold C.W."/>
            <person name="Kirkegaard R.H."/>
            <person name="Daims H."/>
        </authorList>
    </citation>
    <scope>NUCLEOTIDE SEQUENCE [LARGE SCALE GENOMIC DNA]</scope>
    <source>
        <strain evidence="2 3">VA</strain>
    </source>
</reference>
<dbReference type="Gene3D" id="3.30.750.24">
    <property type="entry name" value="STAS domain"/>
    <property type="match status" value="1"/>
</dbReference>
<evidence type="ECO:0000313" key="3">
    <source>
        <dbReference type="Proteomes" id="UP001302719"/>
    </source>
</evidence>
<keyword evidence="3" id="KW-1185">Reference proteome</keyword>
<organism evidence="2 3">
    <name type="scientific">Candidatus Nitrospira allomarina</name>
    <dbReference type="NCBI Taxonomy" id="3020900"/>
    <lineage>
        <taxon>Bacteria</taxon>
        <taxon>Pseudomonadati</taxon>
        <taxon>Nitrospirota</taxon>
        <taxon>Nitrospiria</taxon>
        <taxon>Nitrospirales</taxon>
        <taxon>Nitrospiraceae</taxon>
        <taxon>Nitrospira</taxon>
    </lineage>
</organism>
<dbReference type="AlphaFoldDB" id="A0AA96GD03"/>
<evidence type="ECO:0000259" key="1">
    <source>
        <dbReference type="PROSITE" id="PS50801"/>
    </source>
</evidence>
<dbReference type="InterPro" id="IPR002645">
    <property type="entry name" value="STAS_dom"/>
</dbReference>
<dbReference type="PROSITE" id="PS50801">
    <property type="entry name" value="STAS"/>
    <property type="match status" value="1"/>
</dbReference>
<protein>
    <submittedName>
        <fullName evidence="2">STAS domain-containing protein</fullName>
    </submittedName>
</protein>
<evidence type="ECO:0000313" key="2">
    <source>
        <dbReference type="EMBL" id="WNM57665.1"/>
    </source>
</evidence>
<dbReference type="GO" id="GO:0043856">
    <property type="term" value="F:anti-sigma factor antagonist activity"/>
    <property type="evidence" value="ECO:0007669"/>
    <property type="project" value="TreeGrafter"/>
</dbReference>
<dbReference type="KEGG" id="nall:PP769_17095"/>